<proteinExistence type="inferred from homology"/>
<dbReference type="PROSITE" id="PS50850">
    <property type="entry name" value="MFS"/>
    <property type="match status" value="1"/>
</dbReference>
<comment type="similarity">
    <text evidence="2">Belongs to the major facilitator superfamily. Nitrate/nitrite porter (TC 2.A.1.8) family.</text>
</comment>
<organism evidence="9 10">
    <name type="scientific">Pseudomonas syringae pv. lapsa</name>
    <dbReference type="NCBI Taxonomy" id="199201"/>
    <lineage>
        <taxon>Bacteria</taxon>
        <taxon>Pseudomonadati</taxon>
        <taxon>Pseudomonadota</taxon>
        <taxon>Gammaproteobacteria</taxon>
        <taxon>Pseudomonadales</taxon>
        <taxon>Pseudomonadaceae</taxon>
        <taxon>Pseudomonas</taxon>
        <taxon>Pseudomonas syringae</taxon>
    </lineage>
</organism>
<feature type="transmembrane region" description="Helical" evidence="7">
    <location>
        <begin position="368"/>
        <end position="387"/>
    </location>
</feature>
<feature type="transmembrane region" description="Helical" evidence="7">
    <location>
        <begin position="244"/>
        <end position="263"/>
    </location>
</feature>
<dbReference type="InterPro" id="IPR044772">
    <property type="entry name" value="NO3_transporter"/>
</dbReference>
<dbReference type="GO" id="GO:0015112">
    <property type="term" value="F:nitrate transmembrane transporter activity"/>
    <property type="evidence" value="ECO:0007669"/>
    <property type="project" value="InterPro"/>
</dbReference>
<feature type="transmembrane region" description="Helical" evidence="7">
    <location>
        <begin position="214"/>
        <end position="238"/>
    </location>
</feature>
<comment type="caution">
    <text evidence="9">The sequence shown here is derived from an EMBL/GenBank/DDBJ whole genome shotgun (WGS) entry which is preliminary data.</text>
</comment>
<keyword evidence="4 7" id="KW-1133">Transmembrane helix</keyword>
<comment type="subcellular location">
    <subcellularLocation>
        <location evidence="1">Membrane</location>
        <topology evidence="1">Multi-pass membrane protein</topology>
    </subcellularLocation>
</comment>
<evidence type="ECO:0000313" key="9">
    <source>
        <dbReference type="EMBL" id="RML23578.1"/>
    </source>
</evidence>
<evidence type="ECO:0000256" key="1">
    <source>
        <dbReference type="ARBA" id="ARBA00004141"/>
    </source>
</evidence>
<feature type="transmembrane region" description="Helical" evidence="7">
    <location>
        <begin position="167"/>
        <end position="189"/>
    </location>
</feature>
<feature type="transmembrane region" description="Helical" evidence="7">
    <location>
        <begin position="53"/>
        <end position="73"/>
    </location>
</feature>
<evidence type="ECO:0000256" key="3">
    <source>
        <dbReference type="ARBA" id="ARBA00022692"/>
    </source>
</evidence>
<dbReference type="PANTHER" id="PTHR23515">
    <property type="entry name" value="HIGH-AFFINITY NITRATE TRANSPORTER 2.3"/>
    <property type="match status" value="1"/>
</dbReference>
<evidence type="ECO:0000256" key="6">
    <source>
        <dbReference type="ARBA" id="ARBA00023136"/>
    </source>
</evidence>
<dbReference type="AlphaFoldDB" id="A0AB74A1I0"/>
<dbReference type="InterPro" id="IPR020846">
    <property type="entry name" value="MFS_dom"/>
</dbReference>
<dbReference type="GO" id="GO:0016020">
    <property type="term" value="C:membrane"/>
    <property type="evidence" value="ECO:0007669"/>
    <property type="project" value="UniProtKB-SubCell"/>
</dbReference>
<evidence type="ECO:0000256" key="2">
    <source>
        <dbReference type="ARBA" id="ARBA00008432"/>
    </source>
</evidence>
<feature type="transmembrane region" description="Helical" evidence="7">
    <location>
        <begin position="16"/>
        <end position="33"/>
    </location>
</feature>
<feature type="domain" description="Major facilitator superfamily (MFS) profile" evidence="8">
    <location>
        <begin position="15"/>
        <end position="392"/>
    </location>
</feature>
<accession>A0AB74A1I0</accession>
<sequence length="405" mass="42687">MHMDTSFWKAGHKPTLFAAFLYFDLSFMVWYLLGPLAVQIATDLHLTTQQRGLMVATPILAGAVLRFFMGLLADQLSPKTAGVIGQVIVIGALLVAWQLGIHTYGQVLVLGLFLGMAGASFAVALPLASQWYPAQHQGKAMGIAGAGNSGTVLAALIAPVLAASFGWGNVFGLALIPLVLTLIAFTLMARNAPQRSKPKSVADYLKALGDRDSWWFMFFYSVTFGGFIGLASALPGYFNDQYGLSPITAGYYTAACVFGGSLMRPLGGALADRFGGIRTLTVMYAVAAIGIAAVGFNLPSSWAALALFVAAMLGLGAGNGAVFQLVPQRFRKEIGVMTGLIGMAGGIGGFLLAAGLGTIKQNTGDYQLGLWLFAGLAVLAWFGLLNVKRRWRTTWGSAAVTAARV</sequence>
<feature type="transmembrane region" description="Helical" evidence="7">
    <location>
        <begin position="302"/>
        <end position="322"/>
    </location>
</feature>
<dbReference type="Proteomes" id="UP000267978">
    <property type="component" value="Unassembled WGS sequence"/>
</dbReference>
<reference evidence="9 10" key="1">
    <citation type="submission" date="2018-08" db="EMBL/GenBank/DDBJ databases">
        <title>Recombination of ecologically and evolutionarily significant loci maintains genetic cohesion in the Pseudomonas syringae species complex.</title>
        <authorList>
            <person name="Dillon M."/>
            <person name="Thakur S."/>
            <person name="Almeida R.N.D."/>
            <person name="Weir B.S."/>
            <person name="Guttman D.S."/>
        </authorList>
    </citation>
    <scope>NUCLEOTIDE SEQUENCE [LARGE SCALE GENOMIC DNA]</scope>
    <source>
        <strain evidence="9 10">ICMP 3946</strain>
    </source>
</reference>
<feature type="transmembrane region" description="Helical" evidence="7">
    <location>
        <begin position="107"/>
        <end position="128"/>
    </location>
</feature>
<evidence type="ECO:0000313" key="10">
    <source>
        <dbReference type="Proteomes" id="UP000267978"/>
    </source>
</evidence>
<feature type="transmembrane region" description="Helical" evidence="7">
    <location>
        <begin position="80"/>
        <end position="101"/>
    </location>
</feature>
<dbReference type="InterPro" id="IPR036259">
    <property type="entry name" value="MFS_trans_sf"/>
</dbReference>
<evidence type="ECO:0000256" key="7">
    <source>
        <dbReference type="SAM" id="Phobius"/>
    </source>
</evidence>
<feature type="transmembrane region" description="Helical" evidence="7">
    <location>
        <begin position="334"/>
        <end position="356"/>
    </location>
</feature>
<name>A0AB74A1I0_PSESX</name>
<feature type="transmembrane region" description="Helical" evidence="7">
    <location>
        <begin position="140"/>
        <end position="161"/>
    </location>
</feature>
<dbReference type="GO" id="GO:0042128">
    <property type="term" value="P:nitrate assimilation"/>
    <property type="evidence" value="ECO:0007669"/>
    <property type="project" value="UniProtKB-KW"/>
</dbReference>
<evidence type="ECO:0000259" key="8">
    <source>
        <dbReference type="PROSITE" id="PS50850"/>
    </source>
</evidence>
<dbReference type="CDD" id="cd17341">
    <property type="entry name" value="MFS_NRT2_like"/>
    <property type="match status" value="1"/>
</dbReference>
<dbReference type="Pfam" id="PF07690">
    <property type="entry name" value="MFS_1"/>
    <property type="match status" value="1"/>
</dbReference>
<keyword evidence="6 7" id="KW-0472">Membrane</keyword>
<gene>
    <name evidence="9" type="ORF">ALQ98_03505</name>
</gene>
<dbReference type="InterPro" id="IPR011701">
    <property type="entry name" value="MFS"/>
</dbReference>
<feature type="transmembrane region" description="Helical" evidence="7">
    <location>
        <begin position="275"/>
        <end position="296"/>
    </location>
</feature>
<protein>
    <submittedName>
        <fullName evidence="9">Nitrate/nitrite transporter</fullName>
    </submittedName>
</protein>
<keyword evidence="5" id="KW-0534">Nitrate assimilation</keyword>
<dbReference type="Gene3D" id="1.20.1250.20">
    <property type="entry name" value="MFS general substrate transporter like domains"/>
    <property type="match status" value="1"/>
</dbReference>
<evidence type="ECO:0000256" key="4">
    <source>
        <dbReference type="ARBA" id="ARBA00022989"/>
    </source>
</evidence>
<evidence type="ECO:0000256" key="5">
    <source>
        <dbReference type="ARBA" id="ARBA00023063"/>
    </source>
</evidence>
<dbReference type="SUPFAM" id="SSF103473">
    <property type="entry name" value="MFS general substrate transporter"/>
    <property type="match status" value="1"/>
</dbReference>
<dbReference type="EMBL" id="RBNO01000092">
    <property type="protein sequence ID" value="RML23578.1"/>
    <property type="molecule type" value="Genomic_DNA"/>
</dbReference>
<keyword evidence="3 7" id="KW-0812">Transmembrane</keyword>